<feature type="transmembrane region" description="Helical" evidence="2">
    <location>
        <begin position="191"/>
        <end position="209"/>
    </location>
</feature>
<keyword evidence="2" id="KW-1133">Transmembrane helix</keyword>
<name>A0AAW0BBL5_9AGAR</name>
<protein>
    <recommendedName>
        <fullName evidence="3">DUF6534 domain-containing protein</fullName>
    </recommendedName>
</protein>
<sequence>MAVPTTIDNTLGLLFNVAIITAALYGAGMLQGWIYFRKYNSSDHWSVRLLIGFILVCDTIQEAMICEAVYKYAVTMHDDPLAMTRMVKTILIELFFAGAIGFSVQMFYCYRIYRLSENNIFLAGFVTLLSMVSLGYTIVTLDYSSLGDLIQQQKWATALNVMSAATDIVITIAMIWCLHGKKTGFRKSTDMINRLIIFTFNTGILTSVLSVADVIALNTMPNTFIYMGFFLIRDRFYTNSILVTLNSREYIRGSLGSRSANTSEPQESISLGKFSHGTAHTASRNVSRHVFEESQTSRGLSVRIDKSTLQVGDSAFLGGEDYQSSHKGDDKIGDSPDDSRPFRVV</sequence>
<accession>A0AAW0BBL5</accession>
<gene>
    <name evidence="5" type="ORF">VNI00_010641</name>
    <name evidence="4" type="ORF">VNI00_016723</name>
</gene>
<evidence type="ECO:0000313" key="6">
    <source>
        <dbReference type="Proteomes" id="UP001383192"/>
    </source>
</evidence>
<keyword evidence="2" id="KW-0472">Membrane</keyword>
<evidence type="ECO:0000313" key="4">
    <source>
        <dbReference type="EMBL" id="KAK7023505.1"/>
    </source>
</evidence>
<dbReference type="EMBL" id="JAYKXP010000043">
    <property type="protein sequence ID" value="KAK7038756.1"/>
    <property type="molecule type" value="Genomic_DNA"/>
</dbReference>
<feature type="transmembrane region" description="Helical" evidence="2">
    <location>
        <begin position="159"/>
        <end position="179"/>
    </location>
</feature>
<feature type="region of interest" description="Disordered" evidence="1">
    <location>
        <begin position="316"/>
        <end position="345"/>
    </location>
</feature>
<keyword evidence="6" id="KW-1185">Reference proteome</keyword>
<keyword evidence="2" id="KW-0812">Transmembrane</keyword>
<feature type="transmembrane region" description="Helical" evidence="2">
    <location>
        <begin position="90"/>
        <end position="108"/>
    </location>
</feature>
<evidence type="ECO:0000313" key="5">
    <source>
        <dbReference type="EMBL" id="KAK7038756.1"/>
    </source>
</evidence>
<dbReference type="Pfam" id="PF20152">
    <property type="entry name" value="DUF6534"/>
    <property type="match status" value="1"/>
</dbReference>
<feature type="transmembrane region" description="Helical" evidence="2">
    <location>
        <begin position="12"/>
        <end position="36"/>
    </location>
</feature>
<proteinExistence type="predicted"/>
<dbReference type="Proteomes" id="UP001383192">
    <property type="component" value="Unassembled WGS sequence"/>
</dbReference>
<evidence type="ECO:0000259" key="3">
    <source>
        <dbReference type="Pfam" id="PF20152"/>
    </source>
</evidence>
<dbReference type="PANTHER" id="PTHR40465">
    <property type="entry name" value="CHROMOSOME 1, WHOLE GENOME SHOTGUN SEQUENCE"/>
    <property type="match status" value="1"/>
</dbReference>
<feature type="domain" description="DUF6534" evidence="3">
    <location>
        <begin position="163"/>
        <end position="250"/>
    </location>
</feature>
<feature type="compositionally biased region" description="Basic and acidic residues" evidence="1">
    <location>
        <begin position="323"/>
        <end position="345"/>
    </location>
</feature>
<evidence type="ECO:0000256" key="1">
    <source>
        <dbReference type="SAM" id="MobiDB-lite"/>
    </source>
</evidence>
<dbReference type="PANTHER" id="PTHR40465:SF1">
    <property type="entry name" value="DUF6534 DOMAIN-CONTAINING PROTEIN"/>
    <property type="match status" value="1"/>
</dbReference>
<dbReference type="AlphaFoldDB" id="A0AAW0BBL5"/>
<dbReference type="EMBL" id="JAYKXP010000138">
    <property type="protein sequence ID" value="KAK7023505.1"/>
    <property type="molecule type" value="Genomic_DNA"/>
</dbReference>
<comment type="caution">
    <text evidence="4">The sequence shown here is derived from an EMBL/GenBank/DDBJ whole genome shotgun (WGS) entry which is preliminary data.</text>
</comment>
<reference evidence="4 6" key="1">
    <citation type="submission" date="2024-01" db="EMBL/GenBank/DDBJ databases">
        <title>A draft genome for a cacao thread blight-causing isolate of Paramarasmius palmivorus.</title>
        <authorList>
            <person name="Baruah I.K."/>
            <person name="Bukari Y."/>
            <person name="Amoako-Attah I."/>
            <person name="Meinhardt L.W."/>
            <person name="Bailey B.A."/>
            <person name="Cohen S.P."/>
        </authorList>
    </citation>
    <scope>NUCLEOTIDE SEQUENCE [LARGE SCALE GENOMIC DNA]</scope>
    <source>
        <strain evidence="4 6">GH-12</strain>
    </source>
</reference>
<dbReference type="InterPro" id="IPR045339">
    <property type="entry name" value="DUF6534"/>
</dbReference>
<evidence type="ECO:0000256" key="2">
    <source>
        <dbReference type="SAM" id="Phobius"/>
    </source>
</evidence>
<feature type="transmembrane region" description="Helical" evidence="2">
    <location>
        <begin position="120"/>
        <end position="139"/>
    </location>
</feature>
<organism evidence="4 6">
    <name type="scientific">Paramarasmius palmivorus</name>
    <dbReference type="NCBI Taxonomy" id="297713"/>
    <lineage>
        <taxon>Eukaryota</taxon>
        <taxon>Fungi</taxon>
        <taxon>Dikarya</taxon>
        <taxon>Basidiomycota</taxon>
        <taxon>Agaricomycotina</taxon>
        <taxon>Agaricomycetes</taxon>
        <taxon>Agaricomycetidae</taxon>
        <taxon>Agaricales</taxon>
        <taxon>Marasmiineae</taxon>
        <taxon>Marasmiaceae</taxon>
        <taxon>Paramarasmius</taxon>
    </lineage>
</organism>